<proteinExistence type="predicted"/>
<dbReference type="PANTHER" id="PTHR43064:SF1">
    <property type="entry name" value="SLL1489 PROTEIN"/>
    <property type="match status" value="1"/>
</dbReference>
<feature type="domain" description="PurE" evidence="1">
    <location>
        <begin position="91"/>
        <end position="223"/>
    </location>
</feature>
<sequence>MSQTFEDLGFSKVDIDREVRTGFPEIIYGEGKTKEHILKIMNKLIDAHGKALATRVSEEKASFILANCPNAHYDPVSRILTYGKALKRYKGKVLVLCAGTSDLPVAEEAVQTAIWLGCETDKIYDVGVAGIDRLLAFRKEIVKASVLIVVAGMEGALASVVAGMVKRPVIAVPTSVGYGAHLEGLTTFLSMLTSCASGLSVVNIDNGFGAAYQAASILKLVTEEGSE</sequence>
<dbReference type="Proteomes" id="UP001596505">
    <property type="component" value="Unassembled WGS sequence"/>
</dbReference>
<accession>A0ABW2PXY3</accession>
<evidence type="ECO:0000313" key="2">
    <source>
        <dbReference type="EMBL" id="MFC7392243.1"/>
    </source>
</evidence>
<dbReference type="SUPFAM" id="SSF52255">
    <property type="entry name" value="N5-CAIR mutase (phosphoribosylaminoimidazole carboxylase, PurE)"/>
    <property type="match status" value="1"/>
</dbReference>
<dbReference type="SMART" id="SM01001">
    <property type="entry name" value="AIRC"/>
    <property type="match status" value="1"/>
</dbReference>
<dbReference type="PANTHER" id="PTHR43064">
    <property type="entry name" value="PHOSPHORIBOSYLAMINOIMIDAZOLE CARBOXYLASE-RELATED"/>
    <property type="match status" value="1"/>
</dbReference>
<dbReference type="EMBL" id="JBHTCO010000004">
    <property type="protein sequence ID" value="MFC7392243.1"/>
    <property type="molecule type" value="Genomic_DNA"/>
</dbReference>
<organism evidence="2 3">
    <name type="scientific">Scopulibacillus cellulosilyticus</name>
    <dbReference type="NCBI Taxonomy" id="2665665"/>
    <lineage>
        <taxon>Bacteria</taxon>
        <taxon>Bacillati</taxon>
        <taxon>Bacillota</taxon>
        <taxon>Bacilli</taxon>
        <taxon>Bacillales</taxon>
        <taxon>Sporolactobacillaceae</taxon>
        <taxon>Scopulibacillus</taxon>
    </lineage>
</organism>
<dbReference type="Gene3D" id="3.40.50.1970">
    <property type="match status" value="1"/>
</dbReference>
<keyword evidence="3" id="KW-1185">Reference proteome</keyword>
<protein>
    <submittedName>
        <fullName evidence="2">Nickel pincer cofactor biosynthesis protein LarB</fullName>
    </submittedName>
</protein>
<evidence type="ECO:0000259" key="1">
    <source>
        <dbReference type="SMART" id="SM01001"/>
    </source>
</evidence>
<dbReference type="NCBIfam" id="NF033503">
    <property type="entry name" value="LarB"/>
    <property type="match status" value="1"/>
</dbReference>
<name>A0ABW2PXY3_9BACL</name>
<reference evidence="3" key="1">
    <citation type="journal article" date="2019" name="Int. J. Syst. Evol. Microbiol.">
        <title>The Global Catalogue of Microorganisms (GCM) 10K type strain sequencing project: providing services to taxonomists for standard genome sequencing and annotation.</title>
        <authorList>
            <consortium name="The Broad Institute Genomics Platform"/>
            <consortium name="The Broad Institute Genome Sequencing Center for Infectious Disease"/>
            <person name="Wu L."/>
            <person name="Ma J."/>
        </authorList>
    </citation>
    <scope>NUCLEOTIDE SEQUENCE [LARGE SCALE GENOMIC DNA]</scope>
    <source>
        <strain evidence="3">CGMCC 1.16305</strain>
    </source>
</reference>
<comment type="caution">
    <text evidence="2">The sequence shown here is derived from an EMBL/GenBank/DDBJ whole genome shotgun (WGS) entry which is preliminary data.</text>
</comment>
<dbReference type="InterPro" id="IPR000031">
    <property type="entry name" value="PurE_dom"/>
</dbReference>
<dbReference type="Pfam" id="PF00731">
    <property type="entry name" value="AIRC"/>
    <property type="match status" value="1"/>
</dbReference>
<evidence type="ECO:0000313" key="3">
    <source>
        <dbReference type="Proteomes" id="UP001596505"/>
    </source>
</evidence>
<gene>
    <name evidence="2" type="primary">larB</name>
    <name evidence="2" type="ORF">ACFQRG_04540</name>
</gene>
<dbReference type="InterPro" id="IPR039476">
    <property type="entry name" value="P2CMN_synthase_LarB"/>
</dbReference>